<sequence>MGTGFADVPVFDHLREIAGRYSEKLAASDGTNRLTYSELFRAVEALAGWIEAVVPDGNAVGILQANSVWYTVAMLAGMASGRPSVPLNVRDPDSRINEIVADARLSAIIGDKGLHGLDLPQHVAWIDMAQSLQATPHPAAHRVVSVDAPAIVLYTSGSTGRPKGIVNSQRNLLCRVQQYVDACHINAQDVFLPLTGPATIAGCREILAALLTGATLQLVEVEAVGLRAVRGRMQSEGVTITYLVPALLRALLADEPADAFGSLRVARIGGEKVSSADIRLVRKAVPPNCLVQIGYSSTETTGSQWFLPHDWPEFDSSAPVGWLLPGISFAVVDEEGYPVQPGKIGELLIRSPYVALGHWENGAVVPFEVDPGDQTLRIFATGDLVQIGSDGLLRIIGRKGRQIKVNGRRVEPAELERVLRGAPSVKDAVVIVTPANELVAFAVPHSGAGASFCDELRQLARTKLPPALCPLRLHASAEIPRLPGGKIDMTTLAAIDLSVRETTPPPQIPHAGHEVPAHQIVRRAWTKVLKTRVALGCWDEAGGDSLKLLHCVMEIESAIGQELGLEAFTVGMSFDEMVAAVISAQGGGEHAPAWKHEPPLLFLFPGSVGYGPSLASFASAISKVARVSPIRYPALGMILQGQNTVAAMVEAAIDHINRVQPTGCVRLLGHSLGGAVAFEVAARLLDQGRAVAFTGILDTSLVGERSKRWETITRTFHRIRTNRISASRVACRALAKVAVKMHCESRLSSFLDRYAEGQFNPTSFRTKLELQEVLRARAFFQWLTEPRPILPITGTLFRCARPGMPLALGWDRAFVHLDVIPIAGTHIDMVVEPHLTINRPLIENAVTETYSSIESQKREAVSST</sequence>
<proteinExistence type="predicted"/>
<evidence type="ECO:0000256" key="1">
    <source>
        <dbReference type="ARBA" id="ARBA00022450"/>
    </source>
</evidence>
<dbReference type="InterPro" id="IPR020845">
    <property type="entry name" value="AMP-binding_CS"/>
</dbReference>
<dbReference type="Gene3D" id="3.40.50.12780">
    <property type="entry name" value="N-terminal domain of ligase-like"/>
    <property type="match status" value="1"/>
</dbReference>
<dbReference type="Pfam" id="PF13193">
    <property type="entry name" value="AMP-binding_C"/>
    <property type="match status" value="1"/>
</dbReference>
<dbReference type="InterPro" id="IPR029058">
    <property type="entry name" value="AB_hydrolase_fold"/>
</dbReference>
<evidence type="ECO:0000259" key="4">
    <source>
        <dbReference type="Pfam" id="PF00975"/>
    </source>
</evidence>
<dbReference type="Proteomes" id="UP001060070">
    <property type="component" value="Chromosome"/>
</dbReference>
<feature type="domain" description="Thioesterase" evidence="4">
    <location>
        <begin position="601"/>
        <end position="703"/>
    </location>
</feature>
<dbReference type="SUPFAM" id="SSF56801">
    <property type="entry name" value="Acetyl-CoA synthetase-like"/>
    <property type="match status" value="1"/>
</dbReference>
<accession>A0AB38T8V0</accession>
<feature type="domain" description="AMP-binding enzyme C-terminal" evidence="5">
    <location>
        <begin position="414"/>
        <end position="486"/>
    </location>
</feature>
<dbReference type="AlphaFoldDB" id="A0AB38T8V0"/>
<evidence type="ECO:0000259" key="5">
    <source>
        <dbReference type="Pfam" id="PF13193"/>
    </source>
</evidence>
<dbReference type="InterPro" id="IPR000873">
    <property type="entry name" value="AMP-dep_synth/lig_dom"/>
</dbReference>
<dbReference type="EMBL" id="CP088147">
    <property type="protein sequence ID" value="UTU51384.1"/>
    <property type="molecule type" value="Genomic_DNA"/>
</dbReference>
<protein>
    <submittedName>
        <fullName evidence="6">AMP-binding protein</fullName>
    </submittedName>
</protein>
<dbReference type="Pfam" id="PF00975">
    <property type="entry name" value="Thioesterase"/>
    <property type="match status" value="1"/>
</dbReference>
<gene>
    <name evidence="6" type="ORF">LRP29_28615</name>
</gene>
<dbReference type="Gene3D" id="3.40.50.1820">
    <property type="entry name" value="alpha/beta hydrolase"/>
    <property type="match status" value="1"/>
</dbReference>
<keyword evidence="7" id="KW-1185">Reference proteome</keyword>
<keyword evidence="2" id="KW-0597">Phosphoprotein</keyword>
<dbReference type="SUPFAM" id="SSF53474">
    <property type="entry name" value="alpha/beta-Hydrolases"/>
    <property type="match status" value="1"/>
</dbReference>
<dbReference type="PROSITE" id="PS00455">
    <property type="entry name" value="AMP_BINDING"/>
    <property type="match status" value="1"/>
</dbReference>
<evidence type="ECO:0000313" key="6">
    <source>
        <dbReference type="EMBL" id="UTU51384.1"/>
    </source>
</evidence>
<dbReference type="InterPro" id="IPR045851">
    <property type="entry name" value="AMP-bd_C_sf"/>
</dbReference>
<dbReference type="InterPro" id="IPR001031">
    <property type="entry name" value="Thioesterase"/>
</dbReference>
<feature type="domain" description="AMP-dependent synthetase/ligase" evidence="3">
    <location>
        <begin position="15"/>
        <end position="359"/>
    </location>
</feature>
<dbReference type="PANTHER" id="PTHR44845">
    <property type="entry name" value="CARRIER DOMAIN-CONTAINING PROTEIN"/>
    <property type="match status" value="1"/>
</dbReference>
<evidence type="ECO:0000256" key="2">
    <source>
        <dbReference type="ARBA" id="ARBA00022553"/>
    </source>
</evidence>
<dbReference type="Gene3D" id="3.30.300.30">
    <property type="match status" value="1"/>
</dbReference>
<keyword evidence="1" id="KW-0596">Phosphopantetheine</keyword>
<dbReference type="InterPro" id="IPR025110">
    <property type="entry name" value="AMP-bd_C"/>
</dbReference>
<dbReference type="RefSeq" id="WP_081714230.1">
    <property type="nucleotide sequence ID" value="NZ_CP088147.1"/>
</dbReference>
<name>A0AB38T8V0_9HYPH</name>
<dbReference type="Pfam" id="PF00501">
    <property type="entry name" value="AMP-binding"/>
    <property type="match status" value="1"/>
</dbReference>
<reference evidence="6 7" key="1">
    <citation type="journal article" date="2022" name="Microbiol. Resour. Announc.">
        <title>Complete Genome Sequence of Mesorhizobium ciceri Strain R30, a Rhizobium Used as a Commercial Inoculant for Chickpea in Argentina.</title>
        <authorList>
            <person name="Foresto E."/>
            <person name="Revale S."/>
            <person name="Primo E."/>
            <person name="Nievas F."/>
            <person name="Carezzano E."/>
            <person name="Puente M."/>
            <person name="Alzari P."/>
            <person name="Mart M."/>
            <person name="Ben-Assaya M."/>
            <person name="Mornico D."/>
            <person name="Santoro M."/>
            <person name="Mart F."/>
            <person name="Giordano W."/>
            <person name="Bogino P."/>
        </authorList>
    </citation>
    <scope>NUCLEOTIDE SEQUENCE [LARGE SCALE GENOMIC DNA]</scope>
    <source>
        <strain evidence="6 7">R30</strain>
    </source>
</reference>
<evidence type="ECO:0000313" key="7">
    <source>
        <dbReference type="Proteomes" id="UP001060070"/>
    </source>
</evidence>
<dbReference type="InterPro" id="IPR042099">
    <property type="entry name" value="ANL_N_sf"/>
</dbReference>
<organism evidence="6 7">
    <name type="scientific">Mesorhizobium ciceri</name>
    <dbReference type="NCBI Taxonomy" id="39645"/>
    <lineage>
        <taxon>Bacteria</taxon>
        <taxon>Pseudomonadati</taxon>
        <taxon>Pseudomonadota</taxon>
        <taxon>Alphaproteobacteria</taxon>
        <taxon>Hyphomicrobiales</taxon>
        <taxon>Phyllobacteriaceae</taxon>
        <taxon>Mesorhizobium</taxon>
    </lineage>
</organism>
<evidence type="ECO:0000259" key="3">
    <source>
        <dbReference type="Pfam" id="PF00501"/>
    </source>
</evidence>
<dbReference type="PANTHER" id="PTHR44845:SF6">
    <property type="entry name" value="BETA-ALANINE-ACTIVATING ENZYME"/>
    <property type="match status" value="1"/>
</dbReference>